<dbReference type="InterPro" id="IPR013325">
    <property type="entry name" value="RNA_pol_sigma_r2"/>
</dbReference>
<feature type="domain" description="PhyR sigma2" evidence="7">
    <location>
        <begin position="27"/>
        <end position="67"/>
    </location>
</feature>
<name>A0A9X2PG38_9HYPH</name>
<keyword evidence="4" id="KW-0804">Transcription</keyword>
<dbReference type="InterPro" id="IPR013249">
    <property type="entry name" value="RNA_pol_sigma70_r4_t2"/>
</dbReference>
<dbReference type="InterPro" id="IPR039425">
    <property type="entry name" value="RNA_pol_sigma-70-like"/>
</dbReference>
<accession>A0A9X2PG38</accession>
<dbReference type="EMBL" id="JANTHZ010000002">
    <property type="protein sequence ID" value="MCS0494882.1"/>
    <property type="molecule type" value="Genomic_DNA"/>
</dbReference>
<evidence type="ECO:0000313" key="8">
    <source>
        <dbReference type="EMBL" id="MCS0494882.1"/>
    </source>
</evidence>
<evidence type="ECO:0000256" key="5">
    <source>
        <dbReference type="SAM" id="MobiDB-lite"/>
    </source>
</evidence>
<dbReference type="NCBIfam" id="TIGR02937">
    <property type="entry name" value="sigma70-ECF"/>
    <property type="match status" value="1"/>
</dbReference>
<comment type="similarity">
    <text evidence="1">Belongs to the sigma-70 factor family. ECF subfamily.</text>
</comment>
<reference evidence="8" key="1">
    <citation type="submission" date="2022-08" db="EMBL/GenBank/DDBJ databases">
        <authorList>
            <person name="Li F."/>
        </authorList>
    </citation>
    <scope>NUCLEOTIDE SEQUENCE</scope>
    <source>
        <strain evidence="8">MQZ15Z-1</strain>
    </source>
</reference>
<comment type="caution">
    <text evidence="8">The sequence shown here is derived from an EMBL/GenBank/DDBJ whole genome shotgun (WGS) entry which is preliminary data.</text>
</comment>
<dbReference type="Pfam" id="PF22029">
    <property type="entry name" value="PhyR_sigma2"/>
    <property type="match status" value="1"/>
</dbReference>
<dbReference type="AlphaFoldDB" id="A0A9X2PG38"/>
<dbReference type="NCBIfam" id="NF009164">
    <property type="entry name" value="PRK12511.1"/>
    <property type="match status" value="1"/>
</dbReference>
<keyword evidence="3" id="KW-0731">Sigma factor</keyword>
<proteinExistence type="inferred from homology"/>
<dbReference type="Gene3D" id="1.10.1740.10">
    <property type="match status" value="1"/>
</dbReference>
<keyword evidence="2" id="KW-0805">Transcription regulation</keyword>
<dbReference type="InterPro" id="IPR036388">
    <property type="entry name" value="WH-like_DNA-bd_sf"/>
</dbReference>
<dbReference type="Gene3D" id="1.10.10.10">
    <property type="entry name" value="Winged helix-like DNA-binding domain superfamily/Winged helix DNA-binding domain"/>
    <property type="match status" value="1"/>
</dbReference>
<dbReference type="PANTHER" id="PTHR43133">
    <property type="entry name" value="RNA POLYMERASE ECF-TYPE SIGMA FACTO"/>
    <property type="match status" value="1"/>
</dbReference>
<evidence type="ECO:0000256" key="4">
    <source>
        <dbReference type="ARBA" id="ARBA00023163"/>
    </source>
</evidence>
<dbReference type="GO" id="GO:0003677">
    <property type="term" value="F:DNA binding"/>
    <property type="evidence" value="ECO:0007669"/>
    <property type="project" value="InterPro"/>
</dbReference>
<sequence>MRRESSISGNGSSGTGAADRGRFDVVGQLPALRRYARVLTRDDAEAEDLVHDALLRAYERRGSFAPARGAGESRTNAGRTAGAAPGGGLRVWLMSILHNVFIDRRRSRVAEERRAGEAAQLAATQSAPAQEHHVRLAQIREAFMELPEEQRAALHLVAIEGLGYAEAAGALGIPQGTLMSRLSRARAALRAIEEGGARITHLRLVGGSDDAAR</sequence>
<evidence type="ECO:0000259" key="6">
    <source>
        <dbReference type="Pfam" id="PF08281"/>
    </source>
</evidence>
<feature type="compositionally biased region" description="Low complexity" evidence="5">
    <location>
        <begin position="1"/>
        <end position="10"/>
    </location>
</feature>
<evidence type="ECO:0000313" key="9">
    <source>
        <dbReference type="Proteomes" id="UP001151088"/>
    </source>
</evidence>
<feature type="domain" description="RNA polymerase sigma factor 70 region 4 type 2" evidence="6">
    <location>
        <begin position="137"/>
        <end position="189"/>
    </location>
</feature>
<dbReference type="SUPFAM" id="SSF88659">
    <property type="entry name" value="Sigma3 and sigma4 domains of RNA polymerase sigma factors"/>
    <property type="match status" value="1"/>
</dbReference>
<dbReference type="InterPro" id="IPR013324">
    <property type="entry name" value="RNA_pol_sigma_r3/r4-like"/>
</dbReference>
<evidence type="ECO:0000256" key="3">
    <source>
        <dbReference type="ARBA" id="ARBA00023082"/>
    </source>
</evidence>
<dbReference type="InterPro" id="IPR014284">
    <property type="entry name" value="RNA_pol_sigma-70_dom"/>
</dbReference>
<evidence type="ECO:0000259" key="7">
    <source>
        <dbReference type="Pfam" id="PF22029"/>
    </source>
</evidence>
<dbReference type="RefSeq" id="WP_258731922.1">
    <property type="nucleotide sequence ID" value="NZ_JANTHZ010000002.1"/>
</dbReference>
<feature type="region of interest" description="Disordered" evidence="5">
    <location>
        <begin position="1"/>
        <end position="20"/>
    </location>
</feature>
<dbReference type="SUPFAM" id="SSF88946">
    <property type="entry name" value="Sigma2 domain of RNA polymerase sigma factors"/>
    <property type="match status" value="1"/>
</dbReference>
<evidence type="ECO:0000256" key="2">
    <source>
        <dbReference type="ARBA" id="ARBA00023015"/>
    </source>
</evidence>
<dbReference type="PANTHER" id="PTHR43133:SF25">
    <property type="entry name" value="RNA POLYMERASE SIGMA FACTOR RFAY-RELATED"/>
    <property type="match status" value="1"/>
</dbReference>
<dbReference type="GO" id="GO:0006352">
    <property type="term" value="P:DNA-templated transcription initiation"/>
    <property type="evidence" value="ECO:0007669"/>
    <property type="project" value="InterPro"/>
</dbReference>
<keyword evidence="9" id="KW-1185">Reference proteome</keyword>
<dbReference type="Pfam" id="PF08281">
    <property type="entry name" value="Sigma70_r4_2"/>
    <property type="match status" value="1"/>
</dbReference>
<dbReference type="CDD" id="cd06171">
    <property type="entry name" value="Sigma70_r4"/>
    <property type="match status" value="1"/>
</dbReference>
<dbReference type="Proteomes" id="UP001151088">
    <property type="component" value="Unassembled WGS sequence"/>
</dbReference>
<organism evidence="8 9">
    <name type="scientific">Ancylobacter mangrovi</name>
    <dbReference type="NCBI Taxonomy" id="2972472"/>
    <lineage>
        <taxon>Bacteria</taxon>
        <taxon>Pseudomonadati</taxon>
        <taxon>Pseudomonadota</taxon>
        <taxon>Alphaproteobacteria</taxon>
        <taxon>Hyphomicrobiales</taxon>
        <taxon>Xanthobacteraceae</taxon>
        <taxon>Ancylobacter</taxon>
    </lineage>
</organism>
<gene>
    <name evidence="8" type="ORF">NVS89_07210</name>
</gene>
<dbReference type="InterPro" id="IPR053866">
    <property type="entry name" value="PhyR_sigma2"/>
</dbReference>
<evidence type="ECO:0000256" key="1">
    <source>
        <dbReference type="ARBA" id="ARBA00010641"/>
    </source>
</evidence>
<protein>
    <submittedName>
        <fullName evidence="8">Sigma-70 family RNA polymerase sigma factor</fullName>
    </submittedName>
</protein>
<dbReference type="GO" id="GO:0016987">
    <property type="term" value="F:sigma factor activity"/>
    <property type="evidence" value="ECO:0007669"/>
    <property type="project" value="UniProtKB-KW"/>
</dbReference>